<evidence type="ECO:0000256" key="1">
    <source>
        <dbReference type="ARBA" id="ARBA00010646"/>
    </source>
</evidence>
<comment type="similarity">
    <text evidence="1">Belongs to the glycosyl hydrolase 25 family.</text>
</comment>
<dbReference type="CDD" id="cd00599">
    <property type="entry name" value="GH25_muramidase"/>
    <property type="match status" value="1"/>
</dbReference>
<dbReference type="SMART" id="SM00641">
    <property type="entry name" value="Glyco_25"/>
    <property type="match status" value="1"/>
</dbReference>
<dbReference type="PANTHER" id="PTHR34135:SF2">
    <property type="entry name" value="LYSOZYME"/>
    <property type="match status" value="1"/>
</dbReference>
<dbReference type="EMBL" id="RBOV01000406">
    <property type="protein sequence ID" value="RMN06625.1"/>
    <property type="molecule type" value="Genomic_DNA"/>
</dbReference>
<comment type="caution">
    <text evidence="4">The sequence shown here is derived from an EMBL/GenBank/DDBJ whole genome shotgun (WGS) entry which is preliminary data.</text>
</comment>
<evidence type="ECO:0000256" key="2">
    <source>
        <dbReference type="ARBA" id="ARBA00022801"/>
    </source>
</evidence>
<sequence length="207" mass="23180">MEMDKKGIDLSHFNGDVDFKKVAAAGIEFAILKATEGATVQDNKYSTYRTDARSSGIITGAYHYFRALSSTPEAQRDNIVKTLTAVGFDATTEYFAIDAELQGNDKATPDQLTDNLNKLLVLLGDEEIFRGKKPFIYCDNDFWKDHVLGDKYSFGDYPLWIADWDVDEPAIPSSWASKGKSWSIWQRSDKGRVDGIEVAVDLNVGRF</sequence>
<dbReference type="AlphaFoldDB" id="A0A0P9L713"/>
<dbReference type="PROSITE" id="PS51904">
    <property type="entry name" value="GLYCOSYL_HYDROL_F25_2"/>
    <property type="match status" value="1"/>
</dbReference>
<evidence type="ECO:0000313" key="5">
    <source>
        <dbReference type="Proteomes" id="UP000271468"/>
    </source>
</evidence>
<name>A0A0P9L713_9PSED</name>
<evidence type="ECO:0000313" key="4">
    <source>
        <dbReference type="EMBL" id="RMN06625.1"/>
    </source>
</evidence>
<dbReference type="RefSeq" id="WP_162491566.1">
    <property type="nucleotide sequence ID" value="NZ_LJPZ01000422.1"/>
</dbReference>
<dbReference type="GO" id="GO:0016998">
    <property type="term" value="P:cell wall macromolecule catabolic process"/>
    <property type="evidence" value="ECO:0007669"/>
    <property type="project" value="InterPro"/>
</dbReference>
<dbReference type="Gene3D" id="3.20.20.80">
    <property type="entry name" value="Glycosidases"/>
    <property type="match status" value="1"/>
</dbReference>
<accession>A0A0P9L713</accession>
<keyword evidence="2 4" id="KW-0378">Hydrolase</keyword>
<evidence type="ECO:0000256" key="3">
    <source>
        <dbReference type="ARBA" id="ARBA00023295"/>
    </source>
</evidence>
<reference evidence="4 5" key="1">
    <citation type="submission" date="2018-08" db="EMBL/GenBank/DDBJ databases">
        <title>Recombination of ecologically and evolutionarily significant loci maintains genetic cohesion in the Pseudomonas syringae species complex.</title>
        <authorList>
            <person name="Dillon M."/>
            <person name="Thakur S."/>
            <person name="Almeida R.N.D."/>
            <person name="Weir B.S."/>
            <person name="Guttman D.S."/>
        </authorList>
    </citation>
    <scope>NUCLEOTIDE SEQUENCE [LARGE SCALE GENOMIC DNA]</scope>
    <source>
        <strain evidence="4 5">ICMP 12341</strain>
    </source>
</reference>
<dbReference type="GO" id="GO:0016052">
    <property type="term" value="P:carbohydrate catabolic process"/>
    <property type="evidence" value="ECO:0007669"/>
    <property type="project" value="TreeGrafter"/>
</dbReference>
<dbReference type="GO" id="GO:0009253">
    <property type="term" value="P:peptidoglycan catabolic process"/>
    <property type="evidence" value="ECO:0007669"/>
    <property type="project" value="InterPro"/>
</dbReference>
<proteinExistence type="inferred from homology"/>
<dbReference type="SUPFAM" id="SSF51445">
    <property type="entry name" value="(Trans)glycosidases"/>
    <property type="match status" value="1"/>
</dbReference>
<dbReference type="Pfam" id="PF01183">
    <property type="entry name" value="Glyco_hydro_25"/>
    <property type="match status" value="1"/>
</dbReference>
<dbReference type="InterPro" id="IPR002053">
    <property type="entry name" value="Glyco_hydro_25"/>
</dbReference>
<organism evidence="4 5">
    <name type="scientific">Pseudomonas syringae pv. coriandricola</name>
    <dbReference type="NCBI Taxonomy" id="264453"/>
    <lineage>
        <taxon>Bacteria</taxon>
        <taxon>Pseudomonadati</taxon>
        <taxon>Pseudomonadota</taxon>
        <taxon>Gammaproteobacteria</taxon>
        <taxon>Pseudomonadales</taxon>
        <taxon>Pseudomonadaceae</taxon>
        <taxon>Pseudomonas</taxon>
    </lineage>
</organism>
<dbReference type="InterPro" id="IPR017853">
    <property type="entry name" value="GH"/>
</dbReference>
<dbReference type="InterPro" id="IPR018077">
    <property type="entry name" value="Glyco_hydro_fam25_subgr"/>
</dbReference>
<dbReference type="PANTHER" id="PTHR34135">
    <property type="entry name" value="LYSOZYME"/>
    <property type="match status" value="1"/>
</dbReference>
<protein>
    <submittedName>
        <fullName evidence="4">Glucosyl hydrolase protein</fullName>
    </submittedName>
</protein>
<gene>
    <name evidence="4" type="ORF">ALQ65_03475</name>
</gene>
<dbReference type="Proteomes" id="UP000271468">
    <property type="component" value="Unassembled WGS sequence"/>
</dbReference>
<keyword evidence="3" id="KW-0326">Glycosidase</keyword>
<dbReference type="GO" id="GO:0003796">
    <property type="term" value="F:lysozyme activity"/>
    <property type="evidence" value="ECO:0007669"/>
    <property type="project" value="InterPro"/>
</dbReference>